<dbReference type="Proteomes" id="UP000234579">
    <property type="component" value="Unassembled WGS sequence"/>
</dbReference>
<dbReference type="InterPro" id="IPR001173">
    <property type="entry name" value="Glyco_trans_2-like"/>
</dbReference>
<dbReference type="EMBL" id="PKGI01000011">
    <property type="protein sequence ID" value="PLA77157.1"/>
    <property type="molecule type" value="Genomic_DNA"/>
</dbReference>
<keyword evidence="3" id="KW-0479">Metal-binding</keyword>
<evidence type="ECO:0000256" key="3">
    <source>
        <dbReference type="ARBA" id="ARBA00022723"/>
    </source>
</evidence>
<dbReference type="PANTHER" id="PTHR13778">
    <property type="entry name" value="GLYCOSYLTRANSFERASE 8 DOMAIN-CONTAINING PROTEIN"/>
    <property type="match status" value="1"/>
</dbReference>
<dbReference type="Pfam" id="PF00535">
    <property type="entry name" value="Glycos_transf_2"/>
    <property type="match status" value="1"/>
</dbReference>
<proteinExistence type="predicted"/>
<comment type="caution">
    <text evidence="5">The sequence shown here is derived from an EMBL/GenBank/DDBJ whole genome shotgun (WGS) entry which is preliminary data.</text>
</comment>
<dbReference type="SUPFAM" id="SSF53448">
    <property type="entry name" value="Nucleotide-diphospho-sugar transferases"/>
    <property type="match status" value="3"/>
</dbReference>
<keyword evidence="1" id="KW-0328">Glycosyltransferase</keyword>
<accession>A0A2I2ACU6</accession>
<dbReference type="CDD" id="cd00761">
    <property type="entry name" value="Glyco_tranf_GTA_type"/>
    <property type="match status" value="1"/>
</dbReference>
<keyword evidence="2" id="KW-0808">Transferase</keyword>
<sequence>MDGKNMESITVVVLDELGNGEGLDKCIESIKKQSYRAVEILVVSTHKNVNVLGATNVYLANNNWSLEELVALTYHQAKGDWVTFMQSKDFILQDDALVKCMQELAVRDVDMGVANLITLDSGQFEFIWHRKSMSGLVTTNNILPYMRVFKSFQNIWGLFLKKTLLEKLVAQDLKDSKQELLYQAVHLATKALIMDSHFYCWVADGKDKWPKFKWQENYHYSNVNQLVTKLKNSNYQEIIPKRIAVAVCIDDNLAKRIEPLIYSIAKNSQNVDIYIVYYYLRPTNLDYLRMINDKLSNIELKFYKISKELHQLIEPIDVSKSNVPVAAYNRVLLPYLLTDVERVIYLDADIVVVDDLEPLWQTKLDGNFIGAVKDVAAYLNQRLSRHHQLLGEQGDDYFNSGVLLMDLKAMRQENMPIAIINAAVDVATVSTYADQDALNIYYGKDYKQIDLEYNYGTFFVDYKPKKISELSIIHYYSDDKPWKNLAYSIFYERTMELIHTYRKYRNEFNGKLALYPHKISVIIKLGEASWKEIARCLESFFIQTYSNLEFILLVNESPSEEITSYFETLQKFYDLKVLKNNLVTAIEQAQGEYLYFFNATDALADETSLDKFYQAIHKDKDLVTNDYQGFITKNHESYFSNDWGKVKYLKNIKDFELCEKRLDQLMGLLVSKNLVEEIINY</sequence>
<dbReference type="Gene3D" id="3.90.550.10">
    <property type="entry name" value="Spore Coat Polysaccharide Biosynthesis Protein SpsA, Chain A"/>
    <property type="match status" value="3"/>
</dbReference>
<feature type="domain" description="Glycosyltransferase 2-like" evidence="4">
    <location>
        <begin position="526"/>
        <end position="636"/>
    </location>
</feature>
<dbReference type="InterPro" id="IPR029044">
    <property type="entry name" value="Nucleotide-diphossugar_trans"/>
</dbReference>
<dbReference type="Pfam" id="PF01501">
    <property type="entry name" value="Glyco_transf_8"/>
    <property type="match status" value="1"/>
</dbReference>
<dbReference type="AlphaFoldDB" id="A0A2I2ACU6"/>
<evidence type="ECO:0000256" key="1">
    <source>
        <dbReference type="ARBA" id="ARBA00022676"/>
    </source>
</evidence>
<dbReference type="InterPro" id="IPR002495">
    <property type="entry name" value="Glyco_trans_8"/>
</dbReference>
<dbReference type="CDD" id="cd04194">
    <property type="entry name" value="GT8_A4GalT_like"/>
    <property type="match status" value="1"/>
</dbReference>
<dbReference type="InterPro" id="IPR050748">
    <property type="entry name" value="Glycosyltrans_8_dom-fam"/>
</dbReference>
<name>A0A2I2ACU6_9LACO</name>
<dbReference type="PANTHER" id="PTHR13778:SF47">
    <property type="entry name" value="LIPOPOLYSACCHARIDE 1,3-GALACTOSYLTRANSFERASE"/>
    <property type="match status" value="1"/>
</dbReference>
<evidence type="ECO:0000256" key="2">
    <source>
        <dbReference type="ARBA" id="ARBA00022679"/>
    </source>
</evidence>
<dbReference type="GO" id="GO:0016757">
    <property type="term" value="F:glycosyltransferase activity"/>
    <property type="evidence" value="ECO:0007669"/>
    <property type="project" value="UniProtKB-KW"/>
</dbReference>
<protein>
    <recommendedName>
        <fullName evidence="4">Glycosyltransferase 2-like domain-containing protein</fullName>
    </recommendedName>
</protein>
<evidence type="ECO:0000313" key="6">
    <source>
        <dbReference type="Proteomes" id="UP000234579"/>
    </source>
</evidence>
<organism evidence="5 6">
    <name type="scientific">Ligilactobacillus agilis</name>
    <dbReference type="NCBI Taxonomy" id="1601"/>
    <lineage>
        <taxon>Bacteria</taxon>
        <taxon>Bacillati</taxon>
        <taxon>Bacillota</taxon>
        <taxon>Bacilli</taxon>
        <taxon>Lactobacillales</taxon>
        <taxon>Lactobacillaceae</taxon>
        <taxon>Ligilactobacillus</taxon>
    </lineage>
</organism>
<dbReference type="GO" id="GO:0046872">
    <property type="term" value="F:metal ion binding"/>
    <property type="evidence" value="ECO:0007669"/>
    <property type="project" value="UniProtKB-KW"/>
</dbReference>
<reference evidence="6" key="1">
    <citation type="submission" date="2017-12" db="EMBL/GenBank/DDBJ databases">
        <authorList>
            <person name="Christensen H."/>
        </authorList>
    </citation>
    <scope>NUCLEOTIDE SEQUENCE [LARGE SCALE GENOMIC DNA]</scope>
    <source>
        <strain evidence="6">268A</strain>
    </source>
</reference>
<evidence type="ECO:0000313" key="5">
    <source>
        <dbReference type="EMBL" id="PLA77157.1"/>
    </source>
</evidence>
<evidence type="ECO:0000259" key="4">
    <source>
        <dbReference type="Pfam" id="PF00535"/>
    </source>
</evidence>
<gene>
    <name evidence="5" type="ORF">CYR79_02460</name>
</gene>